<dbReference type="InterPro" id="IPR050275">
    <property type="entry name" value="PGM_Phosphatase"/>
</dbReference>
<dbReference type="Gene3D" id="3.40.50.1240">
    <property type="entry name" value="Phosphoglycerate mutase-like"/>
    <property type="match status" value="1"/>
</dbReference>
<dbReference type="SMART" id="SM00855">
    <property type="entry name" value="PGAM"/>
    <property type="match status" value="1"/>
</dbReference>
<comment type="caution">
    <text evidence="1">The sequence shown here is derived from an EMBL/GenBank/DDBJ whole genome shotgun (WGS) entry which is preliminary data.</text>
</comment>
<dbReference type="SUPFAM" id="SSF53254">
    <property type="entry name" value="Phosphoglycerate mutase-like"/>
    <property type="match status" value="1"/>
</dbReference>
<name>A0A1F6DZE2_9BACT</name>
<gene>
    <name evidence="1" type="ORF">A3C21_03675</name>
</gene>
<evidence type="ECO:0000313" key="2">
    <source>
        <dbReference type="Proteomes" id="UP000178572"/>
    </source>
</evidence>
<dbReference type="InterPro" id="IPR029033">
    <property type="entry name" value="His_PPase_superfam"/>
</dbReference>
<organism evidence="1 2">
    <name type="scientific">Candidatus Kaiserbacteria bacterium RIFCSPHIGHO2_02_FULL_59_21</name>
    <dbReference type="NCBI Taxonomy" id="1798500"/>
    <lineage>
        <taxon>Bacteria</taxon>
        <taxon>Candidatus Kaiseribacteriota</taxon>
    </lineage>
</organism>
<dbReference type="PANTHER" id="PTHR48100">
    <property type="entry name" value="BROAD-SPECIFICITY PHOSPHATASE YOR283W-RELATED"/>
    <property type="match status" value="1"/>
</dbReference>
<dbReference type="Proteomes" id="UP000178572">
    <property type="component" value="Unassembled WGS sequence"/>
</dbReference>
<dbReference type="STRING" id="1798500.A3C21_03675"/>
<dbReference type="GO" id="GO:0005737">
    <property type="term" value="C:cytoplasm"/>
    <property type="evidence" value="ECO:0007669"/>
    <property type="project" value="TreeGrafter"/>
</dbReference>
<sequence length="217" mass="24627">MKTVYFVRHGESTGNIAPVYQAVDVTLTDSGRKQARFVAERCEKLPIEGIISSNQTRAKETAEIIAEKTGHPVEFSELFRERRKPTELNGKPFGDPEAERINELWWQSLMDKGPRVLDGENFADLKERAGQALDFLKARSEEHLLVVTHGFYMRYIVARALYGNNLDGKNFEPLARSLVMENTGITVLRYGAPAVKQAWGEATPWTLWIWNDHAHLG</sequence>
<reference evidence="1 2" key="1">
    <citation type="journal article" date="2016" name="Nat. Commun.">
        <title>Thousands of microbial genomes shed light on interconnected biogeochemical processes in an aquifer system.</title>
        <authorList>
            <person name="Anantharaman K."/>
            <person name="Brown C.T."/>
            <person name="Hug L.A."/>
            <person name="Sharon I."/>
            <person name="Castelle C.J."/>
            <person name="Probst A.J."/>
            <person name="Thomas B.C."/>
            <person name="Singh A."/>
            <person name="Wilkins M.J."/>
            <person name="Karaoz U."/>
            <person name="Brodie E.L."/>
            <person name="Williams K.H."/>
            <person name="Hubbard S.S."/>
            <person name="Banfield J.F."/>
        </authorList>
    </citation>
    <scope>NUCLEOTIDE SEQUENCE [LARGE SCALE GENOMIC DNA]</scope>
</reference>
<dbReference type="AlphaFoldDB" id="A0A1F6DZE2"/>
<protein>
    <recommendedName>
        <fullName evidence="3">Phosphoglycerate mutase</fullName>
    </recommendedName>
</protein>
<accession>A0A1F6DZE2</accession>
<evidence type="ECO:0000313" key="1">
    <source>
        <dbReference type="EMBL" id="OGG66779.1"/>
    </source>
</evidence>
<dbReference type="InterPro" id="IPR013078">
    <property type="entry name" value="His_Pase_superF_clade-1"/>
</dbReference>
<proteinExistence type="predicted"/>
<dbReference type="CDD" id="cd07067">
    <property type="entry name" value="HP_PGM_like"/>
    <property type="match status" value="1"/>
</dbReference>
<evidence type="ECO:0008006" key="3">
    <source>
        <dbReference type="Google" id="ProtNLM"/>
    </source>
</evidence>
<dbReference type="Pfam" id="PF00300">
    <property type="entry name" value="His_Phos_1"/>
    <property type="match status" value="1"/>
</dbReference>
<dbReference type="EMBL" id="MFLN01000038">
    <property type="protein sequence ID" value="OGG66779.1"/>
    <property type="molecule type" value="Genomic_DNA"/>
</dbReference>
<dbReference type="GO" id="GO:0016791">
    <property type="term" value="F:phosphatase activity"/>
    <property type="evidence" value="ECO:0007669"/>
    <property type="project" value="TreeGrafter"/>
</dbReference>
<dbReference type="PANTHER" id="PTHR48100:SF1">
    <property type="entry name" value="HISTIDINE PHOSPHATASE FAMILY PROTEIN-RELATED"/>
    <property type="match status" value="1"/>
</dbReference>